<dbReference type="Pfam" id="PF17910">
    <property type="entry name" value="FeoB_Cyto"/>
    <property type="match status" value="1"/>
</dbReference>
<accession>A0A9D9DMF9</accession>
<dbReference type="InterPro" id="IPR011642">
    <property type="entry name" value="Gate_dom"/>
</dbReference>
<keyword evidence="10 14" id="KW-0342">GTP-binding</keyword>
<evidence type="ECO:0000313" key="18">
    <source>
        <dbReference type="EMBL" id="MBO8429285.1"/>
    </source>
</evidence>
<evidence type="ECO:0000256" key="3">
    <source>
        <dbReference type="ARBA" id="ARBA00022475"/>
    </source>
</evidence>
<keyword evidence="11 16" id="KW-0472">Membrane</keyword>
<evidence type="ECO:0000256" key="1">
    <source>
        <dbReference type="ARBA" id="ARBA00004651"/>
    </source>
</evidence>
<feature type="binding site" evidence="14">
    <location>
        <begin position="115"/>
        <end position="122"/>
    </location>
    <ligand>
        <name>GTP</name>
        <dbReference type="ChEBI" id="CHEBI:37565"/>
        <label>1</label>
    </ligand>
</feature>
<dbReference type="InterPro" id="IPR041069">
    <property type="entry name" value="FeoB_Cyto"/>
</dbReference>
<dbReference type="SUPFAM" id="SSF52540">
    <property type="entry name" value="P-loop containing nucleoside triphosphate hydrolases"/>
    <property type="match status" value="1"/>
</dbReference>
<dbReference type="PROSITE" id="PS51711">
    <property type="entry name" value="G_FEOB"/>
    <property type="match status" value="1"/>
</dbReference>
<feature type="transmembrane region" description="Helical" evidence="16">
    <location>
        <begin position="540"/>
        <end position="561"/>
    </location>
</feature>
<reference evidence="18" key="1">
    <citation type="submission" date="2020-10" db="EMBL/GenBank/DDBJ databases">
        <authorList>
            <person name="Gilroy R."/>
        </authorList>
    </citation>
    <scope>NUCLEOTIDE SEQUENCE</scope>
    <source>
        <strain evidence="18">15467</strain>
    </source>
</reference>
<dbReference type="InterPro" id="IPR003373">
    <property type="entry name" value="Fe2_transport_prot-B"/>
</dbReference>
<feature type="binding site" evidence="15">
    <location>
        <position position="126"/>
    </location>
    <ligand>
        <name>Mg(2+)</name>
        <dbReference type="ChEBI" id="CHEBI:18420"/>
        <label>2</label>
    </ligand>
</feature>
<feature type="transmembrane region" description="Helical" evidence="16">
    <location>
        <begin position="771"/>
        <end position="793"/>
    </location>
</feature>
<feature type="domain" description="FeoB-type G" evidence="17">
    <location>
        <begin position="108"/>
        <end position="270"/>
    </location>
</feature>
<evidence type="ECO:0000256" key="2">
    <source>
        <dbReference type="ARBA" id="ARBA00022448"/>
    </source>
</evidence>
<evidence type="ECO:0000256" key="10">
    <source>
        <dbReference type="ARBA" id="ARBA00023134"/>
    </source>
</evidence>
<feature type="transmembrane region" description="Helical" evidence="16">
    <location>
        <begin position="506"/>
        <end position="528"/>
    </location>
</feature>
<evidence type="ECO:0000256" key="12">
    <source>
        <dbReference type="ARBA" id="ARBA00031200"/>
    </source>
</evidence>
<feature type="transmembrane region" description="Helical" evidence="16">
    <location>
        <begin position="634"/>
        <end position="653"/>
    </location>
</feature>
<evidence type="ECO:0000256" key="15">
    <source>
        <dbReference type="PIRSR" id="PIRSR603373-2"/>
    </source>
</evidence>
<dbReference type="EMBL" id="JADINB010000117">
    <property type="protein sequence ID" value="MBO8429285.1"/>
    <property type="molecule type" value="Genomic_DNA"/>
</dbReference>
<dbReference type="AlphaFoldDB" id="A0A9D9DMF9"/>
<dbReference type="Pfam" id="PF02421">
    <property type="entry name" value="FeoB_N"/>
    <property type="match status" value="1"/>
</dbReference>
<feature type="transmembrane region" description="Helical" evidence="16">
    <location>
        <begin position="744"/>
        <end position="765"/>
    </location>
</feature>
<dbReference type="Pfam" id="PF07670">
    <property type="entry name" value="Gate"/>
    <property type="match status" value="2"/>
</dbReference>
<proteinExistence type="inferred from homology"/>
<dbReference type="Pfam" id="PF07664">
    <property type="entry name" value="FeoB_C"/>
    <property type="match status" value="1"/>
</dbReference>
<dbReference type="InterPro" id="IPR027417">
    <property type="entry name" value="P-loop_NTPase"/>
</dbReference>
<comment type="caution">
    <text evidence="18">The sequence shown here is derived from an EMBL/GenBank/DDBJ whole genome shotgun (WGS) entry which is preliminary data.</text>
</comment>
<keyword evidence="4 16" id="KW-0410">Iron transport</keyword>
<feature type="transmembrane region" description="Helical" evidence="16">
    <location>
        <begin position="406"/>
        <end position="424"/>
    </location>
</feature>
<dbReference type="InterPro" id="IPR038157">
    <property type="entry name" value="FeoA_core_dom"/>
</dbReference>
<gene>
    <name evidence="18" type="primary">feoB</name>
    <name evidence="18" type="ORF">IAC68_05085</name>
</gene>
<keyword evidence="8 16" id="KW-0408">Iron</keyword>
<dbReference type="SUPFAM" id="SSF50037">
    <property type="entry name" value="C-terminal domain of transcriptional repressors"/>
    <property type="match status" value="1"/>
</dbReference>
<organism evidence="18 19">
    <name type="scientific">Candidatus Egerieousia excrementavium</name>
    <dbReference type="NCBI Taxonomy" id="2840778"/>
    <lineage>
        <taxon>Bacteria</taxon>
        <taxon>Pseudomonadati</taxon>
        <taxon>Bacteroidota</taxon>
        <taxon>Bacteroidia</taxon>
        <taxon>Bacteroidales</taxon>
        <taxon>Candidatus Egerieousia</taxon>
    </lineage>
</organism>
<keyword evidence="2 16" id="KW-0813">Transport</keyword>
<keyword evidence="9" id="KW-0406">Ion transport</keyword>
<dbReference type="GO" id="GO:0015093">
    <property type="term" value="F:ferrous iron transmembrane transporter activity"/>
    <property type="evidence" value="ECO:0007669"/>
    <property type="project" value="UniProtKB-UniRule"/>
</dbReference>
<evidence type="ECO:0000256" key="5">
    <source>
        <dbReference type="ARBA" id="ARBA00022692"/>
    </source>
</evidence>
<sequence length="800" mass="88941">MHLSDLKTGESGIIVKVLGHGGFRKRILEMGFVRGQEVTALLNAPLRDPIKYKVMDYEVSLRRNEAAMIEIVTGEETVEEPNAGVAKETEPVAGNRPRGMAFSEKSKEINIALVGNPNSGKTSLFNALAGRHEHVGNYSGVTVDAKSGHFNYKGYKFNITDLPGTYAITAYSPEEVYVRRFLMEHAPDVILNAVVASNLERNLYLTTELIDINQKTVVALNMYDELEKSGARLDYVNLGKLTGIPMIPVIAKEKVGLEKLLDTIIAVYESDSLSEESEVAKTIRHIHIKYSPAIEKEIALVSNEIKRDDSDFPKVFPPRYWSIKLLEGDRELYKILSNSPNREKWDELRNAAAERIKRQLGEDVESAVTNEKYGFISGALKETFVPGAKEQNKNSAIIDSIVTHKVFSFPIFLLLMWIMFYMTYTLGAYPQEWLENLMGALGNGVSGIMSEGPLRDLIVDGIIGGVGSVVVFLPNILILYFFISLMEDSGYMARAAFIMDKLMHKIGLHGKSFIPMIMGFGCNVPAIMSARTIESRSSRLITILINPFMSCSARIPVYVLIAGTFFPKNSANVLMLLYLLGIVVAVITARLLRKFLFKEDETPFVMELPPYRTPTLNATLTHLWEKCVQYLKKIGNIILLASIVIWFLSYYPAKRETAEQMEKGSYLEQVGKAVEPVVAPLGLNWKASVALISGAAAKEIVVSTLGVLYAGQEASDSGEELETNENHQLSQQLIKSGDFTKSSAMALMVFVLLYFPCIGTIATIAHEAGSWKYALFSIIYSTCVAWIVAFLTYNIGNLIW</sequence>
<reference evidence="18" key="2">
    <citation type="journal article" date="2021" name="PeerJ">
        <title>Extensive microbial diversity within the chicken gut microbiome revealed by metagenomics and culture.</title>
        <authorList>
            <person name="Gilroy R."/>
            <person name="Ravi A."/>
            <person name="Getino M."/>
            <person name="Pursley I."/>
            <person name="Horton D.L."/>
            <person name="Alikhan N.F."/>
            <person name="Baker D."/>
            <person name="Gharbi K."/>
            <person name="Hall N."/>
            <person name="Watson M."/>
            <person name="Adriaenssens E.M."/>
            <person name="Foster-Nyarko E."/>
            <person name="Jarju S."/>
            <person name="Secka A."/>
            <person name="Antonio M."/>
            <person name="Oren A."/>
            <person name="Chaudhuri R.R."/>
            <person name="La Ragione R."/>
            <person name="Hildebrand F."/>
            <person name="Pallen M.J."/>
        </authorList>
    </citation>
    <scope>NUCLEOTIDE SEQUENCE</scope>
    <source>
        <strain evidence="18">15467</strain>
    </source>
</reference>
<keyword evidence="5 16" id="KW-0812">Transmembrane</keyword>
<dbReference type="Proteomes" id="UP000823635">
    <property type="component" value="Unassembled WGS sequence"/>
</dbReference>
<evidence type="ECO:0000256" key="6">
    <source>
        <dbReference type="ARBA" id="ARBA00022741"/>
    </source>
</evidence>
<dbReference type="SMART" id="SM00899">
    <property type="entry name" value="FeoA"/>
    <property type="match status" value="1"/>
</dbReference>
<evidence type="ECO:0000256" key="9">
    <source>
        <dbReference type="ARBA" id="ARBA00023065"/>
    </source>
</evidence>
<name>A0A9D9DMF9_9BACT</name>
<feature type="transmembrane region" description="Helical" evidence="16">
    <location>
        <begin position="462"/>
        <end position="485"/>
    </location>
</feature>
<evidence type="ECO:0000259" key="17">
    <source>
        <dbReference type="PROSITE" id="PS51711"/>
    </source>
</evidence>
<comment type="function">
    <text evidence="16">Probable transporter of a GTP-driven Fe(2+) uptake system.</text>
</comment>
<keyword evidence="15" id="KW-0479">Metal-binding</keyword>
<feature type="transmembrane region" description="Helical" evidence="16">
    <location>
        <begin position="573"/>
        <end position="592"/>
    </location>
</feature>
<keyword evidence="6 14" id="KW-0547">Nucleotide-binding</keyword>
<evidence type="ECO:0000256" key="4">
    <source>
        <dbReference type="ARBA" id="ARBA00022496"/>
    </source>
</evidence>
<dbReference type="FunFam" id="1.10.287.1770:FF:000003">
    <property type="entry name" value="Ferrous iron transport protein B"/>
    <property type="match status" value="1"/>
</dbReference>
<comment type="similarity">
    <text evidence="16">Belongs to the TRAFAC class TrmE-Era-EngA-EngB-Septin-like GTPase superfamily. FeoB GTPase (TC 9.A.8) family.</text>
</comment>
<feature type="binding site" evidence="14">
    <location>
        <begin position="161"/>
        <end position="164"/>
    </location>
    <ligand>
        <name>GTP</name>
        <dbReference type="ChEBI" id="CHEBI:37565"/>
        <label>1</label>
    </ligand>
</feature>
<dbReference type="GO" id="GO:0046914">
    <property type="term" value="F:transition metal ion binding"/>
    <property type="evidence" value="ECO:0007669"/>
    <property type="project" value="InterPro"/>
</dbReference>
<comment type="subcellular location">
    <subcellularLocation>
        <location evidence="16">Cell inner membrane</location>
        <topology evidence="16">Multi-pass membrane protein</topology>
    </subcellularLocation>
    <subcellularLocation>
        <location evidence="1">Cell membrane</location>
        <topology evidence="1">Multi-pass membrane protein</topology>
    </subcellularLocation>
</comment>
<dbReference type="Gene3D" id="1.10.287.1770">
    <property type="match status" value="1"/>
</dbReference>
<dbReference type="InterPro" id="IPR050860">
    <property type="entry name" value="FeoB_GTPase"/>
</dbReference>
<dbReference type="InterPro" id="IPR008988">
    <property type="entry name" value="Transcriptional_repressor_C"/>
</dbReference>
<evidence type="ECO:0000313" key="19">
    <source>
        <dbReference type="Proteomes" id="UP000823635"/>
    </source>
</evidence>
<dbReference type="PANTHER" id="PTHR43185:SF1">
    <property type="entry name" value="FE(2+) TRANSPORTER FEOB"/>
    <property type="match status" value="1"/>
</dbReference>
<dbReference type="GO" id="GO:0005886">
    <property type="term" value="C:plasma membrane"/>
    <property type="evidence" value="ECO:0007669"/>
    <property type="project" value="UniProtKB-SubCell"/>
</dbReference>
<dbReference type="GO" id="GO:0005525">
    <property type="term" value="F:GTP binding"/>
    <property type="evidence" value="ECO:0007669"/>
    <property type="project" value="UniProtKB-KW"/>
</dbReference>
<evidence type="ECO:0000256" key="8">
    <source>
        <dbReference type="ARBA" id="ARBA00023004"/>
    </source>
</evidence>
<feature type="binding site" evidence="15">
    <location>
        <position position="130"/>
    </location>
    <ligand>
        <name>Mg(2+)</name>
        <dbReference type="ChEBI" id="CHEBI:18420"/>
        <label>2</label>
    </ligand>
</feature>
<dbReference type="Gene3D" id="2.30.30.90">
    <property type="match status" value="1"/>
</dbReference>
<dbReference type="InterPro" id="IPR030389">
    <property type="entry name" value="G_FEOB_dom"/>
</dbReference>
<keyword evidence="7 16" id="KW-1133">Transmembrane helix</keyword>
<protein>
    <recommendedName>
        <fullName evidence="12 13">Ferrous iron transport protein B</fullName>
    </recommendedName>
</protein>
<dbReference type="Gene3D" id="3.40.50.300">
    <property type="entry name" value="P-loop containing nucleotide triphosphate hydrolases"/>
    <property type="match status" value="1"/>
</dbReference>
<dbReference type="Pfam" id="PF04023">
    <property type="entry name" value="FeoA"/>
    <property type="match status" value="1"/>
</dbReference>
<evidence type="ECO:0000256" key="11">
    <source>
        <dbReference type="ARBA" id="ARBA00023136"/>
    </source>
</evidence>
<dbReference type="CDD" id="cd01879">
    <property type="entry name" value="FeoB"/>
    <property type="match status" value="1"/>
</dbReference>
<keyword evidence="3" id="KW-1003">Cell membrane</keyword>
<feature type="binding site" evidence="14">
    <location>
        <begin position="140"/>
        <end position="144"/>
    </location>
    <ligand>
        <name>GTP</name>
        <dbReference type="ChEBI" id="CHEBI:37565"/>
        <label>1</label>
    </ligand>
</feature>
<evidence type="ECO:0000256" key="13">
    <source>
        <dbReference type="NCBIfam" id="TIGR00437"/>
    </source>
</evidence>
<evidence type="ECO:0000256" key="7">
    <source>
        <dbReference type="ARBA" id="ARBA00022989"/>
    </source>
</evidence>
<keyword evidence="15" id="KW-0460">Magnesium</keyword>
<dbReference type="PANTHER" id="PTHR43185">
    <property type="entry name" value="FERROUS IRON TRANSPORT PROTEIN B"/>
    <property type="match status" value="1"/>
</dbReference>
<feature type="binding site" evidence="14">
    <location>
        <begin position="221"/>
        <end position="224"/>
    </location>
    <ligand>
        <name>GTP</name>
        <dbReference type="ChEBI" id="CHEBI:37565"/>
        <label>1</label>
    </ligand>
</feature>
<evidence type="ECO:0000256" key="16">
    <source>
        <dbReference type="RuleBase" id="RU362098"/>
    </source>
</evidence>
<dbReference type="InterPro" id="IPR011640">
    <property type="entry name" value="Fe2_transport_prot_B_C"/>
</dbReference>
<dbReference type="NCBIfam" id="TIGR00437">
    <property type="entry name" value="feoB"/>
    <property type="match status" value="1"/>
</dbReference>
<dbReference type="InterPro" id="IPR005225">
    <property type="entry name" value="Small_GTP-bd"/>
</dbReference>
<feature type="binding site" evidence="15">
    <location>
        <position position="127"/>
    </location>
    <ligand>
        <name>Mg(2+)</name>
        <dbReference type="ChEBI" id="CHEBI:18420"/>
        <label>2</label>
    </ligand>
</feature>
<evidence type="ECO:0000256" key="14">
    <source>
        <dbReference type="PIRSR" id="PIRSR603373-1"/>
    </source>
</evidence>
<dbReference type="InterPro" id="IPR007167">
    <property type="entry name" value="Fe-transptr_FeoA-like"/>
</dbReference>
<dbReference type="NCBIfam" id="TIGR00231">
    <property type="entry name" value="small_GTP"/>
    <property type="match status" value="1"/>
</dbReference>